<keyword evidence="1" id="KW-0418">Kinase</keyword>
<protein>
    <submittedName>
        <fullName evidence="1">Putative LRR receptor-like serine/threonine-protein kinase At5g10290</fullName>
    </submittedName>
</protein>
<keyword evidence="1" id="KW-0808">Transferase</keyword>
<keyword evidence="1" id="KW-0675">Receptor</keyword>
<dbReference type="EMBL" id="GGEC01028984">
    <property type="protein sequence ID" value="MBX09468.1"/>
    <property type="molecule type" value="Transcribed_RNA"/>
</dbReference>
<proteinExistence type="predicted"/>
<sequence>MASVAPSLLKSEA</sequence>
<organism evidence="1">
    <name type="scientific">Rhizophora mucronata</name>
    <name type="common">Asiatic mangrove</name>
    <dbReference type="NCBI Taxonomy" id="61149"/>
    <lineage>
        <taxon>Eukaryota</taxon>
        <taxon>Viridiplantae</taxon>
        <taxon>Streptophyta</taxon>
        <taxon>Embryophyta</taxon>
        <taxon>Tracheophyta</taxon>
        <taxon>Spermatophyta</taxon>
        <taxon>Magnoliopsida</taxon>
        <taxon>eudicotyledons</taxon>
        <taxon>Gunneridae</taxon>
        <taxon>Pentapetalae</taxon>
        <taxon>rosids</taxon>
        <taxon>fabids</taxon>
        <taxon>Malpighiales</taxon>
        <taxon>Rhizophoraceae</taxon>
        <taxon>Rhizophora</taxon>
    </lineage>
</organism>
<accession>A0A2P2KUT1</accession>
<reference evidence="1" key="1">
    <citation type="submission" date="2018-02" db="EMBL/GenBank/DDBJ databases">
        <title>Rhizophora mucronata_Transcriptome.</title>
        <authorList>
            <person name="Meera S.P."/>
            <person name="Sreeshan A."/>
            <person name="Augustine A."/>
        </authorList>
    </citation>
    <scope>NUCLEOTIDE SEQUENCE</scope>
    <source>
        <tissue evidence="1">Leaf</tissue>
    </source>
</reference>
<name>A0A2P2KUT1_RHIMU</name>
<evidence type="ECO:0000313" key="1">
    <source>
        <dbReference type="EMBL" id="MBX09468.1"/>
    </source>
</evidence>
<dbReference type="GO" id="GO:0016301">
    <property type="term" value="F:kinase activity"/>
    <property type="evidence" value="ECO:0007669"/>
    <property type="project" value="UniProtKB-KW"/>
</dbReference>